<dbReference type="OrthoDB" id="3208990at2"/>
<evidence type="ECO:0000313" key="5">
    <source>
        <dbReference type="Proteomes" id="UP000286208"/>
    </source>
</evidence>
<evidence type="ECO:0000259" key="3">
    <source>
        <dbReference type="Pfam" id="PF04024"/>
    </source>
</evidence>
<gene>
    <name evidence="4" type="ORF">EGT67_03640</name>
</gene>
<feature type="region of interest" description="Disordered" evidence="1">
    <location>
        <begin position="177"/>
        <end position="216"/>
    </location>
</feature>
<evidence type="ECO:0000256" key="2">
    <source>
        <dbReference type="SAM" id="Phobius"/>
    </source>
</evidence>
<dbReference type="EMBL" id="RKLP01000001">
    <property type="protein sequence ID" value="RVW11509.1"/>
    <property type="molecule type" value="Genomic_DNA"/>
</dbReference>
<dbReference type="RefSeq" id="WP_127914631.1">
    <property type="nucleotide sequence ID" value="NZ_RKLP01000001.1"/>
</dbReference>
<dbReference type="Pfam" id="PF04024">
    <property type="entry name" value="PspC"/>
    <property type="match status" value="1"/>
</dbReference>
<feature type="transmembrane region" description="Helical" evidence="2">
    <location>
        <begin position="119"/>
        <end position="136"/>
    </location>
</feature>
<name>A0A3S3AYF1_9NOCA</name>
<evidence type="ECO:0000256" key="1">
    <source>
        <dbReference type="SAM" id="MobiDB-lite"/>
    </source>
</evidence>
<accession>A0A3S3AYF1</accession>
<comment type="caution">
    <text evidence="4">The sequence shown here is derived from an EMBL/GenBank/DDBJ whole genome shotgun (WGS) entry which is preliminary data.</text>
</comment>
<keyword evidence="2" id="KW-0472">Membrane</keyword>
<feature type="domain" description="Phage shock protein PspC N-terminal" evidence="3">
    <location>
        <begin position="18"/>
        <end position="71"/>
    </location>
</feature>
<protein>
    <submittedName>
        <fullName evidence="4">PspC domain-containing protein</fullName>
    </submittedName>
</protein>
<keyword evidence="5" id="KW-1185">Reference proteome</keyword>
<feature type="transmembrane region" description="Helical" evidence="2">
    <location>
        <begin position="280"/>
        <end position="299"/>
    </location>
</feature>
<dbReference type="Proteomes" id="UP000286208">
    <property type="component" value="Unassembled WGS sequence"/>
</dbReference>
<feature type="transmembrane region" description="Helical" evidence="2">
    <location>
        <begin position="306"/>
        <end position="328"/>
    </location>
</feature>
<reference evidence="4 5" key="1">
    <citation type="submission" date="2018-11" db="EMBL/GenBank/DDBJ databases">
        <title>Rhodococcus spongicola sp. nov. and Rhodococcus xishaensis sp. nov. from marine sponges.</title>
        <authorList>
            <person name="Li L."/>
            <person name="Lin H.W."/>
        </authorList>
    </citation>
    <scope>NUCLEOTIDE SEQUENCE [LARGE SCALE GENOMIC DNA]</scope>
    <source>
        <strain evidence="4 5">CCTCC AB2014297</strain>
    </source>
</reference>
<dbReference type="AlphaFoldDB" id="A0A3S3AYF1"/>
<sequence length="438" mass="45783">MTTGTFSDQLHDLWRTRPLRLPQQGHIAGVAAGIGHRYRVDPILVRVAFVVSTIFGGAGIILYLAGWLLLSKPGDQVSPAESLLGRGRSSQSGTKTVVLVVALAIALSTIGPIGFGMGGSVLLSFALMLGGLWLLYQREPVPPALPASVTQTTAGYPVTSFQTAPAAAYPPPAYSPYTRLPDHYEPEPAPAEKSTGGTTDADTGASTDSTSPTPPAWDPLGVAPFAWDLPEPARTAEPPAELPRKPRSRFTSVVLGLAVLAAAAAVAVSAAVGSEWLSPARIGAISLAVIGVGLVLGSFLRRGYGLLVVTFPLLGFVVLASIVGPLNWDESKVGEHVWTPTSLPELAPVYEGTAGDFTLDLTHLDLTTNREVRIDGKVGNYTVIVPENMNVKTDCSVTVGDKNCIGDGFVDGGADGTAGPVLNLKIHNKVGEVRVYRG</sequence>
<organism evidence="4 5">
    <name type="scientific">Prescottella agglutinans</name>
    <dbReference type="NCBI Taxonomy" id="1644129"/>
    <lineage>
        <taxon>Bacteria</taxon>
        <taxon>Bacillati</taxon>
        <taxon>Actinomycetota</taxon>
        <taxon>Actinomycetes</taxon>
        <taxon>Mycobacteriales</taxon>
        <taxon>Nocardiaceae</taxon>
        <taxon>Prescottella</taxon>
    </lineage>
</organism>
<dbReference type="InterPro" id="IPR007168">
    <property type="entry name" value="Phageshock_PspC_N"/>
</dbReference>
<keyword evidence="2" id="KW-1133">Transmembrane helix</keyword>
<proteinExistence type="predicted"/>
<feature type="transmembrane region" description="Helical" evidence="2">
    <location>
        <begin position="253"/>
        <end position="274"/>
    </location>
</feature>
<keyword evidence="2" id="KW-0812">Transmembrane</keyword>
<feature type="compositionally biased region" description="Low complexity" evidence="1">
    <location>
        <begin position="195"/>
        <end position="211"/>
    </location>
</feature>
<evidence type="ECO:0000313" key="4">
    <source>
        <dbReference type="EMBL" id="RVW11509.1"/>
    </source>
</evidence>
<feature type="transmembrane region" description="Helical" evidence="2">
    <location>
        <begin position="43"/>
        <end position="70"/>
    </location>
</feature>